<name>A0A556UEM9_BAGYA</name>
<evidence type="ECO:0000313" key="1">
    <source>
        <dbReference type="EMBL" id="TSO37069.1"/>
    </source>
</evidence>
<evidence type="ECO:0000313" key="2">
    <source>
        <dbReference type="Proteomes" id="UP000319801"/>
    </source>
</evidence>
<dbReference type="Proteomes" id="UP000319801">
    <property type="component" value="Unassembled WGS sequence"/>
</dbReference>
<proteinExistence type="predicted"/>
<accession>A0A556UEM9</accession>
<keyword evidence="2" id="KW-1185">Reference proteome</keyword>
<organism evidence="1 2">
    <name type="scientific">Bagarius yarrelli</name>
    <name type="common">Goonch</name>
    <name type="synonym">Bagrus yarrelli</name>
    <dbReference type="NCBI Taxonomy" id="175774"/>
    <lineage>
        <taxon>Eukaryota</taxon>
        <taxon>Metazoa</taxon>
        <taxon>Chordata</taxon>
        <taxon>Craniata</taxon>
        <taxon>Vertebrata</taxon>
        <taxon>Euteleostomi</taxon>
        <taxon>Actinopterygii</taxon>
        <taxon>Neopterygii</taxon>
        <taxon>Teleostei</taxon>
        <taxon>Ostariophysi</taxon>
        <taxon>Siluriformes</taxon>
        <taxon>Sisoridae</taxon>
        <taxon>Sisorinae</taxon>
        <taxon>Bagarius</taxon>
    </lineage>
</organism>
<sequence length="84" mass="9299">MASAVTALNHYTKTMIRIKFKRKNIVNNLELLGLHGPVGLWDTYPNPGLKTVEQHIAFAMNGTSLLYSSSQDTAALQLQCEGYC</sequence>
<protein>
    <submittedName>
        <fullName evidence="1">Uncharacterized protein</fullName>
    </submittedName>
</protein>
<comment type="caution">
    <text evidence="1">The sequence shown here is derived from an EMBL/GenBank/DDBJ whole genome shotgun (WGS) entry which is preliminary data.</text>
</comment>
<dbReference type="AlphaFoldDB" id="A0A556UEM9"/>
<dbReference type="OrthoDB" id="10001768at2759"/>
<gene>
    <name evidence="1" type="ORF">Baya_10036</name>
</gene>
<reference evidence="1 2" key="1">
    <citation type="journal article" date="2019" name="Genome Biol. Evol.">
        <title>Whole-Genome Sequencing of the Giant Devil Catfish, Bagarius yarrelli.</title>
        <authorList>
            <person name="Jiang W."/>
            <person name="Lv Y."/>
            <person name="Cheng L."/>
            <person name="Yang K."/>
            <person name="Chao B."/>
            <person name="Wang X."/>
            <person name="Li Y."/>
            <person name="Pan X."/>
            <person name="You X."/>
            <person name="Zhang Y."/>
            <person name="Yang J."/>
            <person name="Li J."/>
            <person name="Zhang X."/>
            <person name="Liu S."/>
            <person name="Sun C."/>
            <person name="Yang J."/>
            <person name="Shi Q."/>
        </authorList>
    </citation>
    <scope>NUCLEOTIDE SEQUENCE [LARGE SCALE GENOMIC DNA]</scope>
    <source>
        <strain evidence="1">JWS20170419001</strain>
        <tissue evidence="1">Muscle</tissue>
    </source>
</reference>
<dbReference type="EMBL" id="VCAZ01000066">
    <property type="protein sequence ID" value="TSO37069.1"/>
    <property type="molecule type" value="Genomic_DNA"/>
</dbReference>